<accession>A0A226EP45</accession>
<protein>
    <submittedName>
        <fullName evidence="3">tRNA N6-adenosine threonylcarbamoyltransferase</fullName>
    </submittedName>
</protein>
<dbReference type="AlphaFoldDB" id="A0A226EP45"/>
<dbReference type="Gene3D" id="3.30.70.1820">
    <property type="entry name" value="L1 transposable element, RRM domain"/>
    <property type="match status" value="1"/>
</dbReference>
<dbReference type="GO" id="GO:0016740">
    <property type="term" value="F:transferase activity"/>
    <property type="evidence" value="ECO:0007669"/>
    <property type="project" value="UniProtKB-KW"/>
</dbReference>
<evidence type="ECO:0000256" key="2">
    <source>
        <dbReference type="SAM" id="MobiDB-lite"/>
    </source>
</evidence>
<dbReference type="Proteomes" id="UP000198287">
    <property type="component" value="Unassembled WGS sequence"/>
</dbReference>
<organism evidence="3 4">
    <name type="scientific">Folsomia candida</name>
    <name type="common">Springtail</name>
    <dbReference type="NCBI Taxonomy" id="158441"/>
    <lineage>
        <taxon>Eukaryota</taxon>
        <taxon>Metazoa</taxon>
        <taxon>Ecdysozoa</taxon>
        <taxon>Arthropoda</taxon>
        <taxon>Hexapoda</taxon>
        <taxon>Collembola</taxon>
        <taxon>Entomobryomorpha</taxon>
        <taxon>Isotomoidea</taxon>
        <taxon>Isotomidae</taxon>
        <taxon>Proisotominae</taxon>
        <taxon>Folsomia</taxon>
    </lineage>
</organism>
<comment type="caution">
    <text evidence="3">The sequence shown here is derived from an EMBL/GenBank/DDBJ whole genome shotgun (WGS) entry which is preliminary data.</text>
</comment>
<evidence type="ECO:0000313" key="3">
    <source>
        <dbReference type="EMBL" id="OXA59289.1"/>
    </source>
</evidence>
<gene>
    <name evidence="3" type="ORF">Fcan01_05260</name>
</gene>
<keyword evidence="4" id="KW-1185">Reference proteome</keyword>
<reference evidence="3 4" key="1">
    <citation type="submission" date="2015-12" db="EMBL/GenBank/DDBJ databases">
        <title>The genome of Folsomia candida.</title>
        <authorList>
            <person name="Faddeeva A."/>
            <person name="Derks M.F."/>
            <person name="Anvar Y."/>
            <person name="Smit S."/>
            <person name="Van Straalen N."/>
            <person name="Roelofs D."/>
        </authorList>
    </citation>
    <scope>NUCLEOTIDE SEQUENCE [LARGE SCALE GENOMIC DNA]</scope>
    <source>
        <strain evidence="3 4">VU population</strain>
        <tissue evidence="3">Whole body</tissue>
    </source>
</reference>
<feature type="compositionally biased region" description="Basic and acidic residues" evidence="2">
    <location>
        <begin position="39"/>
        <end position="51"/>
    </location>
</feature>
<keyword evidence="1" id="KW-0175">Coiled coil</keyword>
<feature type="coiled-coil region" evidence="1">
    <location>
        <begin position="75"/>
        <end position="114"/>
    </location>
</feature>
<feature type="region of interest" description="Disordered" evidence="2">
    <location>
        <begin position="1"/>
        <end position="53"/>
    </location>
</feature>
<feature type="compositionally biased region" description="Polar residues" evidence="2">
    <location>
        <begin position="26"/>
        <end position="38"/>
    </location>
</feature>
<name>A0A226EP45_FOLCA</name>
<proteinExistence type="predicted"/>
<sequence>MSTWYNSYFSKNDKTSKSATPKRPRNTVSSSTETSPEQQDLKKRNTRDYKSETSYLNLDSASNDSLIKMTDPVTKSDLQEMCKSFESQIKSTIREELKSAHNQLQNDVDQIRNDTETLFRNEKRNNIIVIGIPESSNETHQDRDKVIENLSTQLKIAKIDYDYANRIGRKNHAKPRPILIRLIRNHEKYWEPAKI</sequence>
<evidence type="ECO:0000313" key="4">
    <source>
        <dbReference type="Proteomes" id="UP000198287"/>
    </source>
</evidence>
<dbReference type="EMBL" id="LNIX01000002">
    <property type="protein sequence ID" value="OXA59289.1"/>
    <property type="molecule type" value="Genomic_DNA"/>
</dbReference>
<evidence type="ECO:0000256" key="1">
    <source>
        <dbReference type="SAM" id="Coils"/>
    </source>
</evidence>
<keyword evidence="3" id="KW-0808">Transferase</keyword>
<feature type="compositionally biased region" description="Polar residues" evidence="2">
    <location>
        <begin position="1"/>
        <end position="10"/>
    </location>
</feature>